<accession>A0A023WT93</accession>
<organism evidence="11 12">
    <name type="scientific">Stutzerimonas stutzeri</name>
    <name type="common">Pseudomonas stutzeri</name>
    <dbReference type="NCBI Taxonomy" id="316"/>
    <lineage>
        <taxon>Bacteria</taxon>
        <taxon>Pseudomonadati</taxon>
        <taxon>Pseudomonadota</taxon>
        <taxon>Gammaproteobacteria</taxon>
        <taxon>Pseudomonadales</taxon>
        <taxon>Pseudomonadaceae</taxon>
        <taxon>Stutzerimonas</taxon>
    </lineage>
</organism>
<dbReference type="PIRSF" id="PIRSF000167">
    <property type="entry name" value="HemN"/>
    <property type="match status" value="1"/>
</dbReference>
<keyword evidence="1 8" id="KW-0004">4Fe-4S</keyword>
<dbReference type="SUPFAM" id="SSF102114">
    <property type="entry name" value="Radical SAM enzymes"/>
    <property type="match status" value="1"/>
</dbReference>
<evidence type="ECO:0000256" key="4">
    <source>
        <dbReference type="ARBA" id="ARBA00022723"/>
    </source>
</evidence>
<sequence length="445" mass="48239">MLGSVTWDDALVQRYGQIGQLHCTYPAASDFSDRIAPLDLLRALRESRRAGRALSVSVQQAGGACSQPDDIAGYMLRLEREIEQLGCHVGPFQRVEQLQLGVGALSIESVRHLVSVLKSRFHFAEPGAASFTAEVELAHVDWPLIGALHELGFNQLSVGVPDLRADDGCTVEYFRSSARIRAVIEAAHALHYRSVNLDLGYGRSWQTPASFARKLASIIELAPDQVTMFDYRDAAPAASGGAGRLGLASPCDTLAMYRHGVEQLSAAGYRYIGLGKFVLPHDDLAMAQEIGALHHDIVGYTLHGDCDHLGLGVGAISRVGGLYSQNACTLQAYQQALDQGQLPSVCGLHASRVDQLQRLLFERLHCTFELDFDALALHSGVDARQRYAQQWPALRQLHADGVIELDEGGLVIPAHARLLVAAVCAAFEQPSAAALAHSATARRRR</sequence>
<feature type="binding site" evidence="9">
    <location>
        <position position="134"/>
    </location>
    <ligand>
        <name>S-adenosyl-L-methionine</name>
        <dbReference type="ChEBI" id="CHEBI:59789"/>
        <label>1</label>
    </ligand>
</feature>
<gene>
    <name evidence="11" type="ORF">UIB01_12215</name>
</gene>
<keyword evidence="2 8" id="KW-0963">Cytoplasm</keyword>
<reference evidence="11 12" key="1">
    <citation type="submission" date="2014-03" db="EMBL/GenBank/DDBJ databases">
        <title>Complete genome sequence of Pseudomonas stutzeri 19SMN4.</title>
        <authorList>
            <person name="Brunet-Galmes I."/>
            <person name="Nogales B."/>
            <person name="Busquets A."/>
            <person name="Pena A."/>
            <person name="Gomila M."/>
            <person name="Garcia-Valdes E."/>
            <person name="Lalucat J."/>
            <person name="Bennasar A."/>
            <person name="Bosch R."/>
        </authorList>
    </citation>
    <scope>NUCLEOTIDE SEQUENCE [LARGE SCALE GENOMIC DNA]</scope>
    <source>
        <strain evidence="11 12">19SMN4</strain>
    </source>
</reference>
<evidence type="ECO:0000256" key="3">
    <source>
        <dbReference type="ARBA" id="ARBA00022691"/>
    </source>
</evidence>
<evidence type="ECO:0000256" key="5">
    <source>
        <dbReference type="ARBA" id="ARBA00023002"/>
    </source>
</evidence>
<dbReference type="InterPro" id="IPR034505">
    <property type="entry name" value="Coproporphyrinogen-III_oxidase"/>
</dbReference>
<comment type="subcellular location">
    <subcellularLocation>
        <location evidence="8">Cytoplasm</location>
    </subcellularLocation>
</comment>
<keyword evidence="8" id="KW-0627">Porphyrin biosynthesis</keyword>
<evidence type="ECO:0000313" key="12">
    <source>
        <dbReference type="Proteomes" id="UP000025238"/>
    </source>
</evidence>
<dbReference type="EC" id="1.3.98.3" evidence="8"/>
<feature type="domain" description="HemN C-terminal" evidence="10">
    <location>
        <begin position="352"/>
        <end position="419"/>
    </location>
</feature>
<dbReference type="Proteomes" id="UP000025238">
    <property type="component" value="Chromosome"/>
</dbReference>
<comment type="similarity">
    <text evidence="8">Belongs to the anaerobic coproporphyrinogen-III oxidase family.</text>
</comment>
<evidence type="ECO:0000256" key="7">
    <source>
        <dbReference type="ARBA" id="ARBA00023014"/>
    </source>
</evidence>
<proteinExistence type="inferred from homology"/>
<keyword evidence="5 8" id="KW-0560">Oxidoreductase</keyword>
<keyword evidence="6 8" id="KW-0408">Iron</keyword>
<dbReference type="PATRIC" id="fig|316.97.peg.2445"/>
<name>A0A023WT93_STUST</name>
<comment type="cofactor">
    <cofactor evidence="8">
        <name>[4Fe-4S] cluster</name>
        <dbReference type="ChEBI" id="CHEBI:49883"/>
    </cofactor>
    <text evidence="8">Binds 1 [4Fe-4S] cluster. The cluster is coordinated with 3 cysteines and an exchangeable S-adenosyl-L-methionine.</text>
</comment>
<evidence type="ECO:0000259" key="10">
    <source>
        <dbReference type="Pfam" id="PF06969"/>
    </source>
</evidence>
<keyword evidence="3 8" id="KW-0949">S-adenosyl-L-methionine</keyword>
<dbReference type="EMBL" id="CP007509">
    <property type="protein sequence ID" value="AHY43196.1"/>
    <property type="molecule type" value="Genomic_DNA"/>
</dbReference>
<dbReference type="PANTHER" id="PTHR13932:SF6">
    <property type="entry name" value="OXYGEN-INDEPENDENT COPROPORPHYRINOGEN III OXIDASE"/>
    <property type="match status" value="1"/>
</dbReference>
<dbReference type="OrthoDB" id="6773710at2"/>
<evidence type="ECO:0000256" key="8">
    <source>
        <dbReference type="PIRNR" id="PIRNR000167"/>
    </source>
</evidence>
<evidence type="ECO:0000256" key="9">
    <source>
        <dbReference type="PIRSR" id="PIRSR000167-1"/>
    </source>
</evidence>
<dbReference type="GO" id="GO:0046872">
    <property type="term" value="F:metal ion binding"/>
    <property type="evidence" value="ECO:0007669"/>
    <property type="project" value="UniProtKB-KW"/>
</dbReference>
<evidence type="ECO:0000256" key="2">
    <source>
        <dbReference type="ARBA" id="ARBA00022490"/>
    </source>
</evidence>
<feature type="binding site" evidence="9">
    <location>
        <position position="316"/>
    </location>
    <ligand>
        <name>S-adenosyl-L-methionine</name>
        <dbReference type="ChEBI" id="CHEBI:59789"/>
        <label>1</label>
    </ligand>
</feature>
<keyword evidence="4 8" id="KW-0479">Metal-binding</keyword>
<dbReference type="KEGG" id="pstu:UIB01_12215"/>
<dbReference type="GO" id="GO:0051539">
    <property type="term" value="F:4 iron, 4 sulfur cluster binding"/>
    <property type="evidence" value="ECO:0007669"/>
    <property type="project" value="UniProtKB-KW"/>
</dbReference>
<dbReference type="Gene3D" id="1.10.10.920">
    <property type="match status" value="1"/>
</dbReference>
<evidence type="ECO:0000313" key="11">
    <source>
        <dbReference type="EMBL" id="AHY43196.1"/>
    </source>
</evidence>
<evidence type="ECO:0000256" key="6">
    <source>
        <dbReference type="ARBA" id="ARBA00023004"/>
    </source>
</evidence>
<comment type="catalytic activity">
    <reaction evidence="8">
        <text>coproporphyrinogen III + 2 S-adenosyl-L-methionine = protoporphyrinogen IX + 2 5'-deoxyadenosine + 2 L-methionine + 2 CO2</text>
        <dbReference type="Rhea" id="RHEA:15425"/>
        <dbReference type="ChEBI" id="CHEBI:16526"/>
        <dbReference type="ChEBI" id="CHEBI:17319"/>
        <dbReference type="ChEBI" id="CHEBI:57307"/>
        <dbReference type="ChEBI" id="CHEBI:57309"/>
        <dbReference type="ChEBI" id="CHEBI:57844"/>
        <dbReference type="ChEBI" id="CHEBI:59789"/>
        <dbReference type="EC" id="1.3.98.3"/>
    </reaction>
</comment>
<dbReference type="PANTHER" id="PTHR13932">
    <property type="entry name" value="COPROPORPHYRINIGEN III OXIDASE"/>
    <property type="match status" value="1"/>
</dbReference>
<dbReference type="UniPathway" id="UPA00251">
    <property type="reaction ID" value="UER00323"/>
</dbReference>
<protein>
    <recommendedName>
        <fullName evidence="8">Coproporphyrinogen-III oxidase</fullName>
        <ecNumber evidence="8">1.3.98.3</ecNumber>
    </recommendedName>
</protein>
<dbReference type="AlphaFoldDB" id="A0A023WT93"/>
<dbReference type="InterPro" id="IPR004558">
    <property type="entry name" value="Coprogen_oxidase_HemN"/>
</dbReference>
<dbReference type="Pfam" id="PF06969">
    <property type="entry name" value="HemN_C"/>
    <property type="match status" value="1"/>
</dbReference>
<evidence type="ECO:0000256" key="1">
    <source>
        <dbReference type="ARBA" id="ARBA00022485"/>
    </source>
</evidence>
<dbReference type="GO" id="GO:0051989">
    <property type="term" value="F:coproporphyrinogen dehydrogenase activity"/>
    <property type="evidence" value="ECO:0007669"/>
    <property type="project" value="UniProtKB-EC"/>
</dbReference>
<dbReference type="InterPro" id="IPR058240">
    <property type="entry name" value="rSAM_sf"/>
</dbReference>
<keyword evidence="7 8" id="KW-0411">Iron-sulfur</keyword>
<dbReference type="GO" id="GO:0005737">
    <property type="term" value="C:cytoplasm"/>
    <property type="evidence" value="ECO:0007669"/>
    <property type="project" value="UniProtKB-SubCell"/>
</dbReference>
<comment type="pathway">
    <text evidence="8">Porphyrin-containing compound metabolism; protoporphyrin-IX biosynthesis; protoporphyrinogen-IX from coproporphyrinogen-III (AdoMet route): step 1/1.</text>
</comment>
<dbReference type="GO" id="GO:0004109">
    <property type="term" value="F:coproporphyrinogen oxidase activity"/>
    <property type="evidence" value="ECO:0007669"/>
    <property type="project" value="InterPro"/>
</dbReference>
<dbReference type="GO" id="GO:0006782">
    <property type="term" value="P:protoporphyrinogen IX biosynthetic process"/>
    <property type="evidence" value="ECO:0007669"/>
    <property type="project" value="UniProtKB-UniPathway"/>
</dbReference>
<feature type="binding site" evidence="9">
    <location>
        <position position="198"/>
    </location>
    <ligand>
        <name>S-adenosyl-L-methionine</name>
        <dbReference type="ChEBI" id="CHEBI:59789"/>
        <label>2</label>
    </ligand>
</feature>
<dbReference type="InterPro" id="IPR010723">
    <property type="entry name" value="HemN_C"/>
</dbReference>